<feature type="transmembrane region" description="Helical" evidence="1">
    <location>
        <begin position="15"/>
        <end position="39"/>
    </location>
</feature>
<accession>A0A4Q7LJC5</accession>
<organism evidence="2 3">
    <name type="scientific">Microcella putealis</name>
    <dbReference type="NCBI Taxonomy" id="337005"/>
    <lineage>
        <taxon>Bacteria</taxon>
        <taxon>Bacillati</taxon>
        <taxon>Actinomycetota</taxon>
        <taxon>Actinomycetes</taxon>
        <taxon>Micrococcales</taxon>
        <taxon>Microbacteriaceae</taxon>
        <taxon>Microcella</taxon>
    </lineage>
</organism>
<dbReference type="RefSeq" id="WP_130486046.1">
    <property type="nucleotide sequence ID" value="NZ_SGWW01000005.1"/>
</dbReference>
<evidence type="ECO:0000313" key="3">
    <source>
        <dbReference type="Proteomes" id="UP000293519"/>
    </source>
</evidence>
<keyword evidence="3" id="KW-1185">Reference proteome</keyword>
<evidence type="ECO:0000256" key="1">
    <source>
        <dbReference type="SAM" id="Phobius"/>
    </source>
</evidence>
<protein>
    <recommendedName>
        <fullName evidence="4">Transmembrane protein</fullName>
    </recommendedName>
</protein>
<gene>
    <name evidence="2" type="ORF">EV141_2254</name>
</gene>
<keyword evidence="1" id="KW-0472">Membrane</keyword>
<feature type="transmembrane region" description="Helical" evidence="1">
    <location>
        <begin position="108"/>
        <end position="132"/>
    </location>
</feature>
<sequence>MVLYSAYSAHRLRQILADIAGVLAIVGVIIVTSAVVGAIRALAELGRQLETAGGSISAGLVDAGERLGAIPLIGDSVAGPFRAAAGAGDAVSGTGTTVVDTVESLAVAAGWLVALSLIAVLVLVWLVPRALFVLRRRRAERMIAAGMRADTFALRALATTRLSALGRVHPDPGAAILARDTVAVRALAELELRRLGVARDRLP</sequence>
<dbReference type="AlphaFoldDB" id="A0A4Q7LJC5"/>
<dbReference type="Proteomes" id="UP000293519">
    <property type="component" value="Unassembled WGS sequence"/>
</dbReference>
<comment type="caution">
    <text evidence="2">The sequence shown here is derived from an EMBL/GenBank/DDBJ whole genome shotgun (WGS) entry which is preliminary data.</text>
</comment>
<reference evidence="2 3" key="1">
    <citation type="journal article" date="2015" name="Stand. Genomic Sci.">
        <title>Genomic Encyclopedia of Bacterial and Archaeal Type Strains, Phase III: the genomes of soil and plant-associated and newly described type strains.</title>
        <authorList>
            <person name="Whitman W.B."/>
            <person name="Woyke T."/>
            <person name="Klenk H.P."/>
            <person name="Zhou Y."/>
            <person name="Lilburn T.G."/>
            <person name="Beck B.J."/>
            <person name="De Vos P."/>
            <person name="Vandamme P."/>
            <person name="Eisen J.A."/>
            <person name="Garrity G."/>
            <person name="Hugenholtz P."/>
            <person name="Kyrpides N.C."/>
        </authorList>
    </citation>
    <scope>NUCLEOTIDE SEQUENCE [LARGE SCALE GENOMIC DNA]</scope>
    <source>
        <strain evidence="2 3">CV2</strain>
    </source>
</reference>
<evidence type="ECO:0008006" key="4">
    <source>
        <dbReference type="Google" id="ProtNLM"/>
    </source>
</evidence>
<evidence type="ECO:0000313" key="2">
    <source>
        <dbReference type="EMBL" id="RZS54261.1"/>
    </source>
</evidence>
<keyword evidence="1" id="KW-0812">Transmembrane</keyword>
<keyword evidence="1" id="KW-1133">Transmembrane helix</keyword>
<dbReference type="EMBL" id="SGWW01000005">
    <property type="protein sequence ID" value="RZS54261.1"/>
    <property type="molecule type" value="Genomic_DNA"/>
</dbReference>
<dbReference type="OrthoDB" id="5198533at2"/>
<proteinExistence type="predicted"/>
<name>A0A4Q7LJC5_9MICO</name>